<name>A0A6A5HNZ9_CAERE</name>
<gene>
    <name evidence="1" type="ORF">GCK72_000764</name>
</gene>
<accession>A0A6A5HNZ9</accession>
<dbReference type="Gene3D" id="3.30.420.10">
    <property type="entry name" value="Ribonuclease H-like superfamily/Ribonuclease H"/>
    <property type="match status" value="1"/>
</dbReference>
<evidence type="ECO:0000313" key="1">
    <source>
        <dbReference type="EMBL" id="KAF1768951.1"/>
    </source>
</evidence>
<proteinExistence type="predicted"/>
<dbReference type="Proteomes" id="UP000483820">
    <property type="component" value="Chromosome I"/>
</dbReference>
<dbReference type="InterPro" id="IPR036397">
    <property type="entry name" value="RNaseH_sf"/>
</dbReference>
<dbReference type="CTD" id="78773177"/>
<reference evidence="1 2" key="1">
    <citation type="submission" date="2019-12" db="EMBL/GenBank/DDBJ databases">
        <title>Chromosome-level assembly of the Caenorhabditis remanei genome.</title>
        <authorList>
            <person name="Teterina A.A."/>
            <person name="Willis J.H."/>
            <person name="Phillips P.C."/>
        </authorList>
    </citation>
    <scope>NUCLEOTIDE SEQUENCE [LARGE SCALE GENOMIC DNA]</scope>
    <source>
        <strain evidence="1 2">PX506</strain>
        <tissue evidence="1">Whole organism</tissue>
    </source>
</reference>
<dbReference type="GeneID" id="78773177"/>
<evidence type="ECO:0000313" key="2">
    <source>
        <dbReference type="Proteomes" id="UP000483820"/>
    </source>
</evidence>
<dbReference type="PANTHER" id="PTHR33939:SF1">
    <property type="entry name" value="DUF4371 DOMAIN-CONTAINING PROTEIN"/>
    <property type="match status" value="1"/>
</dbReference>
<dbReference type="KEGG" id="crq:GCK72_000764"/>
<comment type="caution">
    <text evidence="1">The sequence shown here is derived from an EMBL/GenBank/DDBJ whole genome shotgun (WGS) entry which is preliminary data.</text>
</comment>
<organism evidence="1 2">
    <name type="scientific">Caenorhabditis remanei</name>
    <name type="common">Caenorhabditis vulgaris</name>
    <dbReference type="NCBI Taxonomy" id="31234"/>
    <lineage>
        <taxon>Eukaryota</taxon>
        <taxon>Metazoa</taxon>
        <taxon>Ecdysozoa</taxon>
        <taxon>Nematoda</taxon>
        <taxon>Chromadorea</taxon>
        <taxon>Rhabditida</taxon>
        <taxon>Rhabditina</taxon>
        <taxon>Rhabditomorpha</taxon>
        <taxon>Rhabditoidea</taxon>
        <taxon>Rhabditidae</taxon>
        <taxon>Peloderinae</taxon>
        <taxon>Caenorhabditis</taxon>
    </lineage>
</organism>
<dbReference type="AlphaFoldDB" id="A0A6A5HNZ9"/>
<dbReference type="RefSeq" id="XP_053591312.1">
    <property type="nucleotide sequence ID" value="XM_053722667.1"/>
</dbReference>
<evidence type="ECO:0008006" key="3">
    <source>
        <dbReference type="Google" id="ProtNLM"/>
    </source>
</evidence>
<dbReference type="EMBL" id="WUAV01000001">
    <property type="protein sequence ID" value="KAF1768951.1"/>
    <property type="molecule type" value="Genomic_DNA"/>
</dbReference>
<protein>
    <recommendedName>
        <fullName evidence="3">Tc1-like transposase DDE domain-containing protein</fullName>
    </recommendedName>
</protein>
<dbReference type="GO" id="GO:0003676">
    <property type="term" value="F:nucleic acid binding"/>
    <property type="evidence" value="ECO:0007669"/>
    <property type="project" value="InterPro"/>
</dbReference>
<dbReference type="PANTHER" id="PTHR33939">
    <property type="entry name" value="PROTEIN CBG22215"/>
    <property type="match status" value="1"/>
</dbReference>
<sequence length="237" mass="26407">MSVQEMKNFEMTTRKQSINAKFFGRSLPGFRAASDKGVRVAVAVLTKSGIIHESIDVVTSKRPVSEQLVDYHKNMNAHSYQQYMERVLPAIAAAAPPGRQPVLIPVSTSTNPVIAEFFESQGIAVDPKSTQAELWGEAERFMRANDGSVVMKKYAVDEIAKEYGVIIIRLPPYHCSLNPIELVRQRAIDFLKNVFEATAANIIAHAIDVESDLRVIMEAASRDGDSDDSDYETLLWY</sequence>